<dbReference type="PROSITE" id="PS00963">
    <property type="entry name" value="RIBOSOMAL_S2_2"/>
    <property type="match status" value="1"/>
</dbReference>
<evidence type="ECO:0000256" key="3">
    <source>
        <dbReference type="ARBA" id="ARBA00023274"/>
    </source>
</evidence>
<dbReference type="NCBIfam" id="TIGR01011">
    <property type="entry name" value="rpsB_bact"/>
    <property type="match status" value="1"/>
</dbReference>
<reference evidence="4" key="1">
    <citation type="submission" date="2018-05" db="EMBL/GenBank/DDBJ databases">
        <authorList>
            <person name="Lanie J.A."/>
            <person name="Ng W.-L."/>
            <person name="Kazmierczak K.M."/>
            <person name="Andrzejewski T.M."/>
            <person name="Davidsen T.M."/>
            <person name="Wayne K.J."/>
            <person name="Tettelin H."/>
            <person name="Glass J.I."/>
            <person name="Rusch D."/>
            <person name="Podicherti R."/>
            <person name="Tsui H.-C.T."/>
            <person name="Winkler M.E."/>
        </authorList>
    </citation>
    <scope>NUCLEOTIDE SEQUENCE</scope>
</reference>
<evidence type="ECO:0000256" key="1">
    <source>
        <dbReference type="ARBA" id="ARBA00006242"/>
    </source>
</evidence>
<sequence length="305" mass="33577">VVTMKQLLEAGVHFGHQTRRWDPRMRRFIHGERSGIYIIDLQQTLERIESSYTFVRDLVADGGRVLFVGTKRQAQDAIRSYAEKCGMPYVNQRWLGGMLTNFQTISKRVSKMQEYQRMRDSGEFEAMPKKEALMLGRELEKLERNLGGIQDMERLPDAIFVLDTVKEHIAVTEANKLGIPIVAVVDTDCNPDVIQYLIPGNDDAIRSGRLLCRVVADAIEEGRFIVNSRSGGDEGPSLDADDRAAEQEQARASAAAEAAERDARVVATTVASPVEEAAAPVVGVEEVAAPVVGVEEVAAPVVGVE</sequence>
<evidence type="ECO:0000256" key="2">
    <source>
        <dbReference type="ARBA" id="ARBA00022980"/>
    </source>
</evidence>
<protein>
    <recommendedName>
        <fullName evidence="5">30S ribosomal protein S2</fullName>
    </recommendedName>
</protein>
<dbReference type="FunFam" id="1.10.287.610:FF:000001">
    <property type="entry name" value="30S ribosomal protein S2"/>
    <property type="match status" value="1"/>
</dbReference>
<dbReference type="Gene3D" id="3.40.50.10490">
    <property type="entry name" value="Glucose-6-phosphate isomerase like protein, domain 1"/>
    <property type="match status" value="1"/>
</dbReference>
<name>A0A382T605_9ZZZZ</name>
<accession>A0A382T605</accession>
<dbReference type="InterPro" id="IPR018130">
    <property type="entry name" value="Ribosomal_uS2_CS"/>
</dbReference>
<dbReference type="PANTHER" id="PTHR12534">
    <property type="entry name" value="30S RIBOSOMAL PROTEIN S2 PROKARYOTIC AND ORGANELLAR"/>
    <property type="match status" value="1"/>
</dbReference>
<dbReference type="HAMAP" id="MF_00291_B">
    <property type="entry name" value="Ribosomal_uS2_B"/>
    <property type="match status" value="1"/>
</dbReference>
<dbReference type="CDD" id="cd01425">
    <property type="entry name" value="RPS2"/>
    <property type="match status" value="1"/>
</dbReference>
<comment type="similarity">
    <text evidence="1">Belongs to the universal ribosomal protein uS2 family.</text>
</comment>
<dbReference type="GO" id="GO:0006412">
    <property type="term" value="P:translation"/>
    <property type="evidence" value="ECO:0007669"/>
    <property type="project" value="InterPro"/>
</dbReference>
<dbReference type="Pfam" id="PF00318">
    <property type="entry name" value="Ribosomal_S2"/>
    <property type="match status" value="1"/>
</dbReference>
<dbReference type="GO" id="GO:0022627">
    <property type="term" value="C:cytosolic small ribosomal subunit"/>
    <property type="evidence" value="ECO:0007669"/>
    <property type="project" value="TreeGrafter"/>
</dbReference>
<dbReference type="Gene3D" id="1.10.287.610">
    <property type="entry name" value="Helix hairpin bin"/>
    <property type="match status" value="1"/>
</dbReference>
<proteinExistence type="inferred from homology"/>
<organism evidence="4">
    <name type="scientific">marine metagenome</name>
    <dbReference type="NCBI Taxonomy" id="408172"/>
    <lineage>
        <taxon>unclassified sequences</taxon>
        <taxon>metagenomes</taxon>
        <taxon>ecological metagenomes</taxon>
    </lineage>
</organism>
<dbReference type="GO" id="GO:0003735">
    <property type="term" value="F:structural constituent of ribosome"/>
    <property type="evidence" value="ECO:0007669"/>
    <property type="project" value="InterPro"/>
</dbReference>
<dbReference type="PROSITE" id="PS00962">
    <property type="entry name" value="RIBOSOMAL_S2_1"/>
    <property type="match status" value="1"/>
</dbReference>
<evidence type="ECO:0000313" key="4">
    <source>
        <dbReference type="EMBL" id="SVD16818.1"/>
    </source>
</evidence>
<dbReference type="InterPro" id="IPR023591">
    <property type="entry name" value="Ribosomal_uS2_flav_dom_sf"/>
</dbReference>
<dbReference type="PANTHER" id="PTHR12534:SF0">
    <property type="entry name" value="SMALL RIBOSOMAL SUBUNIT PROTEIN US2M"/>
    <property type="match status" value="1"/>
</dbReference>
<dbReference type="PRINTS" id="PR00395">
    <property type="entry name" value="RIBOSOMALS2"/>
</dbReference>
<keyword evidence="2" id="KW-0689">Ribosomal protein</keyword>
<feature type="non-terminal residue" evidence="4">
    <location>
        <position position="305"/>
    </location>
</feature>
<dbReference type="InterPro" id="IPR001865">
    <property type="entry name" value="Ribosomal_uS2"/>
</dbReference>
<feature type="non-terminal residue" evidence="4">
    <location>
        <position position="1"/>
    </location>
</feature>
<dbReference type="SUPFAM" id="SSF52313">
    <property type="entry name" value="Ribosomal protein S2"/>
    <property type="match status" value="1"/>
</dbReference>
<dbReference type="InterPro" id="IPR005706">
    <property type="entry name" value="Ribosomal_uS2_bac/mit/plastid"/>
</dbReference>
<dbReference type="EMBL" id="UINC01133721">
    <property type="protein sequence ID" value="SVD16818.1"/>
    <property type="molecule type" value="Genomic_DNA"/>
</dbReference>
<keyword evidence="3" id="KW-0687">Ribonucleoprotein</keyword>
<dbReference type="AlphaFoldDB" id="A0A382T605"/>
<evidence type="ECO:0008006" key="5">
    <source>
        <dbReference type="Google" id="ProtNLM"/>
    </source>
</evidence>
<gene>
    <name evidence="4" type="ORF">METZ01_LOCUS369672</name>
</gene>